<name>A0A7I6N7M1_9METZ</name>
<dbReference type="AlphaFoldDB" id="A0A7I6N7M1"/>
<feature type="region of interest" description="Disordered" evidence="1">
    <location>
        <begin position="38"/>
        <end position="64"/>
    </location>
</feature>
<geneLocation type="mitochondrion" evidence="2"/>
<accession>A0A7I6N7M1</accession>
<dbReference type="EMBL" id="LC460468">
    <property type="protein sequence ID" value="BBI37366.1"/>
    <property type="molecule type" value="Genomic_DNA"/>
</dbReference>
<organism evidence="2">
    <name type="scientific">Placozoa sp. H2</name>
    <dbReference type="NCBI Taxonomy" id="573895"/>
    <lineage>
        <taxon>Eukaryota</taxon>
        <taxon>Metazoa</taxon>
        <taxon>Placozoa</taxon>
    </lineage>
</organism>
<proteinExistence type="predicted"/>
<sequence length="165" mass="17896">MGAGSQAGLPPLVRGVDLSTFLLPSALAPAPFGRRPSALAPAPFGRRPSAPVSFPRSGRQRRPYSSLGSIGSFLFFRRLRRPNLEEVIVFLLQLIPPVLFFRSARGAAPRSAAPRAWLGRLRRRGQLVVGRWGPQKVSSAPKAPVGRSARTVCHRAGAFGARWPR</sequence>
<evidence type="ECO:0000256" key="1">
    <source>
        <dbReference type="SAM" id="MobiDB-lite"/>
    </source>
</evidence>
<protein>
    <submittedName>
        <fullName evidence="2">Uncharacterized protein</fullName>
    </submittedName>
</protein>
<reference evidence="2" key="1">
    <citation type="journal article" date="2020" name="Genome Biol.">
        <title>Mitochondrial genome evolution of placozoans: gene rearrangements and repeat expansions.</title>
        <authorList>
            <person name="Miyazawa H."/>
            <person name="Osigus H.J."/>
            <person name="Rolfes S."/>
            <person name="Kamm K."/>
            <person name="Schierwater B."/>
            <person name="Nakano H."/>
        </authorList>
    </citation>
    <scope>NUCLEOTIDE SEQUENCE</scope>
    <source>
        <strain evidence="2">SMD_13</strain>
    </source>
</reference>
<evidence type="ECO:0000313" key="2">
    <source>
        <dbReference type="EMBL" id="BBI37366.1"/>
    </source>
</evidence>
<keyword evidence="2" id="KW-0496">Mitochondrion</keyword>